<dbReference type="Gene3D" id="1.25.40.10">
    <property type="entry name" value="Tetratricopeptide repeat domain"/>
    <property type="match status" value="1"/>
</dbReference>
<dbReference type="AlphaFoldDB" id="A0A8J6TBD1"/>
<organism evidence="2 3">
    <name type="scientific">Candidatus Desulfaltia bathyphila</name>
    <dbReference type="NCBI Taxonomy" id="2841697"/>
    <lineage>
        <taxon>Bacteria</taxon>
        <taxon>Pseudomonadati</taxon>
        <taxon>Thermodesulfobacteriota</taxon>
        <taxon>Desulfobacteria</taxon>
        <taxon>Desulfobacterales</taxon>
        <taxon>Desulfobacterales incertae sedis</taxon>
        <taxon>Candidatus Desulfaltia</taxon>
    </lineage>
</organism>
<dbReference type="EMBL" id="JACNLL010000030">
    <property type="protein sequence ID" value="MBC8199005.1"/>
    <property type="molecule type" value="Genomic_DNA"/>
</dbReference>
<dbReference type="Proteomes" id="UP000603545">
    <property type="component" value="Unassembled WGS sequence"/>
</dbReference>
<evidence type="ECO:0000256" key="1">
    <source>
        <dbReference type="SAM" id="MobiDB-lite"/>
    </source>
</evidence>
<proteinExistence type="predicted"/>
<evidence type="ECO:0000313" key="2">
    <source>
        <dbReference type="EMBL" id="MBC8199005.1"/>
    </source>
</evidence>
<dbReference type="InterPro" id="IPR011990">
    <property type="entry name" value="TPR-like_helical_dom_sf"/>
</dbReference>
<gene>
    <name evidence="2" type="ORF">H8E80_03030</name>
</gene>
<protein>
    <recommendedName>
        <fullName evidence="4">Tetratricopeptide repeat protein</fullName>
    </recommendedName>
</protein>
<feature type="compositionally biased region" description="Pro residues" evidence="1">
    <location>
        <begin position="195"/>
        <end position="222"/>
    </location>
</feature>
<evidence type="ECO:0000313" key="3">
    <source>
        <dbReference type="Proteomes" id="UP000603545"/>
    </source>
</evidence>
<feature type="region of interest" description="Disordered" evidence="1">
    <location>
        <begin position="189"/>
        <end position="222"/>
    </location>
</feature>
<accession>A0A8J6TBD1</accession>
<dbReference type="SUPFAM" id="SSF48452">
    <property type="entry name" value="TPR-like"/>
    <property type="match status" value="1"/>
</dbReference>
<evidence type="ECO:0008006" key="4">
    <source>
        <dbReference type="Google" id="ProtNLM"/>
    </source>
</evidence>
<reference evidence="2 3" key="1">
    <citation type="submission" date="2020-08" db="EMBL/GenBank/DDBJ databases">
        <title>Bridging the membrane lipid divide: bacteria of the FCB group superphylum have the potential to synthesize archaeal ether lipids.</title>
        <authorList>
            <person name="Villanueva L."/>
            <person name="Von Meijenfeldt F.A.B."/>
            <person name="Westbye A.B."/>
            <person name="Yadav S."/>
            <person name="Hopmans E.C."/>
            <person name="Dutilh B.E."/>
            <person name="Sinninghe Damste J.S."/>
        </authorList>
    </citation>
    <scope>NUCLEOTIDE SEQUENCE [LARGE SCALE GENOMIC DNA]</scope>
    <source>
        <strain evidence="2">NIOZ-UU82</strain>
    </source>
</reference>
<sequence>MNIRKLLIVNIIVTCAILFASIVIAQTDFGKNCLYMAYDYKKLKDYKKALEYCDKAIDAIRQEKKDVINKNLLSEAHYLKANVFIYMQMDEKDIENELLKALIANPDYEPPEEYSKHSAIVKLLIKAKSRYEEEIQRSFDKALNYFAQGKYCLAMAILEPIATKCRNPEVALNILKSCQIKCTDTRLPPRQVVTPSPPSPRVTPLSPPPQAAPPPAPEVIPSPQPGKFKKIGIFPVIYVDLCKDDYSEKVKAIISQNSICEELKKHDIKIQFDIIDDAEAGKFKTDYNFEDFNPFVINANRLYVEKITMDNILEGVKPEAVWGKLFTSLAFKLKKMCQSKGIDYALFIKMTIPKKKDENSNISITMNLYNMDDPQKPAVNKKWEHIEILKYVKTKLPKMAKYLERYFRKEIGL</sequence>
<name>A0A8J6TBD1_9BACT</name>
<comment type="caution">
    <text evidence="2">The sequence shown here is derived from an EMBL/GenBank/DDBJ whole genome shotgun (WGS) entry which is preliminary data.</text>
</comment>